<keyword evidence="3" id="KW-1133">Transmembrane helix</keyword>
<dbReference type="InterPro" id="IPR000873">
    <property type="entry name" value="AMP-dep_synth/lig_dom"/>
</dbReference>
<dbReference type="PANTHER" id="PTHR22754">
    <property type="entry name" value="DISCO-INTERACTING PROTEIN 2 DIP2 -RELATED"/>
    <property type="match status" value="1"/>
</dbReference>
<dbReference type="CDD" id="cd05931">
    <property type="entry name" value="FAAL"/>
    <property type="match status" value="1"/>
</dbReference>
<sequence length="574" mass="62652">MDELNPATSVAALLRRRVRENREEQAVAHVAHLDGPDGVSSWTYGRLDEEARAVAARLRRRTSPGDRVLLLYPVGLPFVAAFIGCLYAGVIAVPAPEPGQYSQQRRRLRAIATDADVRTVLTDSSGYETVRAWRAEDGLDHLHVMATDVADQDSGVLEAGDAVETDHGTVVLLQYTSGSTGDAKGVMITNGNMLHNGAAYLRGMGQQSGYRSGGWLPLYHDMGLSAQLLPALMAGGTCYLMQPMTFVRRPHLWLRMIDTFGIQVSHAPNFAYDLCQRKITDEQVAGLDLSRWEYAGNGSEPVQASVLTAFAKRFADQGFQETSFGPSYGMAETVVYVSGVSNRRPVVRSVDAELLEQGEFAPARLGRPARNLVGCGPAEDYEVRVVDPVTRRTMPPDGLGEIWLRGPSVSPGYWRRKEASRTTFDAALADGDGGWLRTGDLGIVVDGDIFVSGRIKDLLIVRGRNLYPHDIEHELRTQHPELGQVGAAFGVSPSEAEPGDEHVVVVHEVRGRDADLLQALGKAMKLTVAREFGTDSTVVLLRPGSVLRTTSGKVRRGEMRRRYLAGELAPLWQG</sequence>
<dbReference type="Proteomes" id="UP000829992">
    <property type="component" value="Chromosome"/>
</dbReference>
<keyword evidence="6" id="KW-1185">Reference proteome</keyword>
<keyword evidence="2 5" id="KW-0436">Ligase</keyword>
<feature type="domain" description="AMP-dependent synthetase/ligase" evidence="4">
    <location>
        <begin position="20"/>
        <end position="414"/>
    </location>
</feature>
<evidence type="ECO:0000313" key="6">
    <source>
        <dbReference type="Proteomes" id="UP000829992"/>
    </source>
</evidence>
<accession>A0ABY4PRN2</accession>
<evidence type="ECO:0000256" key="1">
    <source>
        <dbReference type="ARBA" id="ARBA00006432"/>
    </source>
</evidence>
<dbReference type="InterPro" id="IPR020845">
    <property type="entry name" value="AMP-binding_CS"/>
</dbReference>
<dbReference type="InterPro" id="IPR042099">
    <property type="entry name" value="ANL_N_sf"/>
</dbReference>
<dbReference type="Gene3D" id="3.30.300.30">
    <property type="match status" value="1"/>
</dbReference>
<reference evidence="5 6" key="1">
    <citation type="submission" date="2022-05" db="EMBL/GenBank/DDBJ databases">
        <authorList>
            <person name="Zhou X."/>
            <person name="Li K."/>
            <person name="Man Y."/>
        </authorList>
    </citation>
    <scope>NUCLEOTIDE SEQUENCE [LARGE SCALE GENOMIC DNA]</scope>
    <source>
        <strain evidence="5 6">MS405</strain>
    </source>
</reference>
<dbReference type="GO" id="GO:0016874">
    <property type="term" value="F:ligase activity"/>
    <property type="evidence" value="ECO:0007669"/>
    <property type="project" value="UniProtKB-KW"/>
</dbReference>
<gene>
    <name evidence="5" type="ORF">M4V62_11850</name>
</gene>
<dbReference type="PANTHER" id="PTHR22754:SF32">
    <property type="entry name" value="DISCO-INTERACTING PROTEIN 2"/>
    <property type="match status" value="1"/>
</dbReference>
<comment type="similarity">
    <text evidence="1">Belongs to the ATP-dependent AMP-binding enzyme family.</text>
</comment>
<dbReference type="SUPFAM" id="SSF56801">
    <property type="entry name" value="Acetyl-CoA synthetase-like"/>
    <property type="match status" value="1"/>
</dbReference>
<protein>
    <submittedName>
        <fullName evidence="5">Fatty acyl-AMP ligase</fullName>
    </submittedName>
</protein>
<keyword evidence="3" id="KW-0812">Transmembrane</keyword>
<dbReference type="Pfam" id="PF00501">
    <property type="entry name" value="AMP-binding"/>
    <property type="match status" value="1"/>
</dbReference>
<evidence type="ECO:0000259" key="4">
    <source>
        <dbReference type="Pfam" id="PF00501"/>
    </source>
</evidence>
<proteinExistence type="inferred from homology"/>
<keyword evidence="3" id="KW-0472">Membrane</keyword>
<dbReference type="Gene3D" id="3.40.50.12780">
    <property type="entry name" value="N-terminal domain of ligase-like"/>
    <property type="match status" value="1"/>
</dbReference>
<feature type="transmembrane region" description="Helical" evidence="3">
    <location>
        <begin position="69"/>
        <end position="93"/>
    </location>
</feature>
<dbReference type="PROSITE" id="PS00455">
    <property type="entry name" value="AMP_BINDING"/>
    <property type="match status" value="1"/>
</dbReference>
<dbReference type="InterPro" id="IPR045851">
    <property type="entry name" value="AMP-bd_C_sf"/>
</dbReference>
<dbReference type="RefSeq" id="WP_249587223.1">
    <property type="nucleotide sequence ID" value="NZ_BAAAQL010000008.1"/>
</dbReference>
<dbReference type="InterPro" id="IPR040097">
    <property type="entry name" value="FAAL/FAAC"/>
</dbReference>
<evidence type="ECO:0000256" key="2">
    <source>
        <dbReference type="ARBA" id="ARBA00022598"/>
    </source>
</evidence>
<name>A0ABY4PRN2_9ACTN</name>
<evidence type="ECO:0000256" key="3">
    <source>
        <dbReference type="SAM" id="Phobius"/>
    </source>
</evidence>
<dbReference type="EMBL" id="CP097289">
    <property type="protein sequence ID" value="UQT55735.1"/>
    <property type="molecule type" value="Genomic_DNA"/>
</dbReference>
<evidence type="ECO:0000313" key="5">
    <source>
        <dbReference type="EMBL" id="UQT55735.1"/>
    </source>
</evidence>
<organism evidence="5 6">
    <name type="scientific">Streptomyces durmitorensis</name>
    <dbReference type="NCBI Taxonomy" id="319947"/>
    <lineage>
        <taxon>Bacteria</taxon>
        <taxon>Bacillati</taxon>
        <taxon>Actinomycetota</taxon>
        <taxon>Actinomycetes</taxon>
        <taxon>Kitasatosporales</taxon>
        <taxon>Streptomycetaceae</taxon>
        <taxon>Streptomyces</taxon>
    </lineage>
</organism>